<dbReference type="SUPFAM" id="SSF52317">
    <property type="entry name" value="Class I glutamine amidotransferase-like"/>
    <property type="match status" value="1"/>
</dbReference>
<gene>
    <name evidence="1" type="ORF">UFOVP249_12</name>
</gene>
<dbReference type="GO" id="GO:0016811">
    <property type="term" value="F:hydrolase activity, acting on carbon-nitrogen (but not peptide) bonds, in linear amides"/>
    <property type="evidence" value="ECO:0007669"/>
    <property type="project" value="InterPro"/>
</dbReference>
<organism evidence="1">
    <name type="scientific">uncultured Caudovirales phage</name>
    <dbReference type="NCBI Taxonomy" id="2100421"/>
    <lineage>
        <taxon>Viruses</taxon>
        <taxon>Duplodnaviria</taxon>
        <taxon>Heunggongvirae</taxon>
        <taxon>Uroviricota</taxon>
        <taxon>Caudoviricetes</taxon>
        <taxon>Peduoviridae</taxon>
        <taxon>Maltschvirus</taxon>
        <taxon>Maltschvirus maltsch</taxon>
    </lineage>
</organism>
<protein>
    <submittedName>
        <fullName evidence="1">COG2071 Predicted glutamine amidotransferases</fullName>
    </submittedName>
</protein>
<dbReference type="GO" id="GO:0016740">
    <property type="term" value="F:transferase activity"/>
    <property type="evidence" value="ECO:0007669"/>
    <property type="project" value="UniProtKB-KW"/>
</dbReference>
<dbReference type="InterPro" id="IPR044668">
    <property type="entry name" value="PuuD-like"/>
</dbReference>
<keyword evidence="1" id="KW-0315">Glutamine amidotransferase</keyword>
<dbReference type="Pfam" id="PF07722">
    <property type="entry name" value="Peptidase_C26"/>
    <property type="match status" value="1"/>
</dbReference>
<dbReference type="PANTHER" id="PTHR43235">
    <property type="entry name" value="GLUTAMINE AMIDOTRANSFERASE PB2B2.05-RELATED"/>
    <property type="match status" value="1"/>
</dbReference>
<name>A0A6J5LIE7_9CAUD</name>
<dbReference type="PANTHER" id="PTHR43235:SF1">
    <property type="entry name" value="GLUTAMINE AMIDOTRANSFERASE PB2B2.05-RELATED"/>
    <property type="match status" value="1"/>
</dbReference>
<evidence type="ECO:0000313" key="1">
    <source>
        <dbReference type="EMBL" id="CAB4132760.1"/>
    </source>
</evidence>
<dbReference type="InterPro" id="IPR029062">
    <property type="entry name" value="Class_I_gatase-like"/>
</dbReference>
<dbReference type="EMBL" id="LR796268">
    <property type="protein sequence ID" value="CAB4132760.1"/>
    <property type="molecule type" value="Genomic_DNA"/>
</dbReference>
<keyword evidence="1" id="KW-0808">Transferase</keyword>
<sequence length="221" mass="24896">MTTLAYSPWGNGSSIKPFDQLFDNAVDAKKYGFQNVDAFVLWGGTDIHPSYYNQSHNRFSQAGRDPSERDVWEWNAMKYCKANDIPIIGVCRGAQFMCAFTGGKLIQHATGHTNGSHSVTTSDGDKFSVTSCHHQMLDLVGTKHELLAWSTEPLSRAYYGETMQPLSHIEPVTFKEPEIVFFPDIKGIAIQGHPEWANENSKFVAACNTYITNYLFEEVWK</sequence>
<proteinExistence type="predicted"/>
<dbReference type="Gene3D" id="3.40.50.880">
    <property type="match status" value="1"/>
</dbReference>
<accession>A0A6J5LIE7</accession>
<dbReference type="InterPro" id="IPR011697">
    <property type="entry name" value="Peptidase_C26"/>
</dbReference>
<reference evidence="1" key="1">
    <citation type="submission" date="2020-04" db="EMBL/GenBank/DDBJ databases">
        <authorList>
            <person name="Chiriac C."/>
            <person name="Salcher M."/>
            <person name="Ghai R."/>
            <person name="Kavagutti S V."/>
        </authorList>
    </citation>
    <scope>NUCLEOTIDE SEQUENCE</scope>
</reference>